<reference evidence="3" key="1">
    <citation type="journal article" date="2017" name="Genome Announc.">
        <title>Draft Genome Sequence of Terrimicrobium sacchariphilum NM-5T, a Facultative Anaerobic Soil Bacterium of the Class Spartobacteria.</title>
        <authorList>
            <person name="Qiu Y.L."/>
            <person name="Tourlousse D.M."/>
            <person name="Matsuura N."/>
            <person name="Ohashi A."/>
            <person name="Sekiguchi Y."/>
        </authorList>
    </citation>
    <scope>NUCLEOTIDE SEQUENCE [LARGE SCALE GENOMIC DNA]</scope>
    <source>
        <strain evidence="3">NM-5</strain>
    </source>
</reference>
<evidence type="ECO:0000313" key="2">
    <source>
        <dbReference type="EMBL" id="GAT32466.1"/>
    </source>
</evidence>
<evidence type="ECO:0000313" key="3">
    <source>
        <dbReference type="Proteomes" id="UP000076023"/>
    </source>
</evidence>
<keyword evidence="1" id="KW-1133">Transmembrane helix</keyword>
<gene>
    <name evidence="2" type="ORF">TSACC_2865</name>
</gene>
<feature type="transmembrane region" description="Helical" evidence="1">
    <location>
        <begin position="12"/>
        <end position="34"/>
    </location>
</feature>
<feature type="transmembrane region" description="Helical" evidence="1">
    <location>
        <begin position="141"/>
        <end position="162"/>
    </location>
</feature>
<sequence length="358" mass="39771">MVAVGEMSWLDVAGRVVIGLLGLGCVVYFFKSIIRVGVLNRKFRDPMAFWVSRLVLNVFRLYIRRVPGARERGNDVLTWYWPCAFIAIITGWFLLVMLGFTLMNVAVQAEPSVMRAVIASGSALSTLGFSTPSTEAGELLAIAEGAIGLFVVVYLFTFLPGFMDVIQERGRRVAWVYDRAGEHPCGARLVLWLYRNGRGDSLDGVWEDWEAFFRKFAEARSFLPILSLVRPVKPDRSWVCAFGAFLDALALVRTTVARPWGTAEICLQCGIETMENIHHAMYGTPIVPKRDPALAEVKREVYDSACAALAAAGVPLVEDRERAWQDFAALRMSYEGQVAWVAEALGDPKPSWPTPGEV</sequence>
<dbReference type="STRING" id="690879.TSACC_2865"/>
<keyword evidence="3" id="KW-1185">Reference proteome</keyword>
<comment type="caution">
    <text evidence="2">The sequence shown here is derived from an EMBL/GenBank/DDBJ whole genome shotgun (WGS) entry which is preliminary data.</text>
</comment>
<accession>A0A146G704</accession>
<evidence type="ECO:0000256" key="1">
    <source>
        <dbReference type="SAM" id="Phobius"/>
    </source>
</evidence>
<organism evidence="2 3">
    <name type="scientific">Terrimicrobium sacchariphilum</name>
    <dbReference type="NCBI Taxonomy" id="690879"/>
    <lineage>
        <taxon>Bacteria</taxon>
        <taxon>Pseudomonadati</taxon>
        <taxon>Verrucomicrobiota</taxon>
        <taxon>Terrimicrobiia</taxon>
        <taxon>Terrimicrobiales</taxon>
        <taxon>Terrimicrobiaceae</taxon>
        <taxon>Terrimicrobium</taxon>
    </lineage>
</organism>
<name>A0A146G704_TERSA</name>
<dbReference type="EMBL" id="BDCO01000002">
    <property type="protein sequence ID" value="GAT32466.1"/>
    <property type="molecule type" value="Genomic_DNA"/>
</dbReference>
<dbReference type="AlphaFoldDB" id="A0A146G704"/>
<evidence type="ECO:0008006" key="4">
    <source>
        <dbReference type="Google" id="ProtNLM"/>
    </source>
</evidence>
<proteinExistence type="predicted"/>
<keyword evidence="1" id="KW-0472">Membrane</keyword>
<feature type="transmembrane region" description="Helical" evidence="1">
    <location>
        <begin position="79"/>
        <end position="100"/>
    </location>
</feature>
<keyword evidence="1" id="KW-0812">Transmembrane</keyword>
<protein>
    <recommendedName>
        <fullName evidence="4">Ion channel</fullName>
    </recommendedName>
</protein>
<dbReference type="Proteomes" id="UP000076023">
    <property type="component" value="Unassembled WGS sequence"/>
</dbReference>
<dbReference type="InParanoid" id="A0A146G704"/>
<feature type="transmembrane region" description="Helical" evidence="1">
    <location>
        <begin position="46"/>
        <end position="63"/>
    </location>
</feature>